<dbReference type="EMBL" id="CADCTW010000007">
    <property type="protein sequence ID" value="CAA9297084.1"/>
    <property type="molecule type" value="Genomic_DNA"/>
</dbReference>
<gene>
    <name evidence="3" type="ORF">AVDCRST_MAG68-80</name>
</gene>
<evidence type="ECO:0000259" key="2">
    <source>
        <dbReference type="SMART" id="SM00014"/>
    </source>
</evidence>
<keyword evidence="1" id="KW-0812">Transmembrane</keyword>
<dbReference type="PANTHER" id="PTHR14969">
    <property type="entry name" value="SPHINGOSINE-1-PHOSPHATE PHOSPHOHYDROLASE"/>
    <property type="match status" value="1"/>
</dbReference>
<dbReference type="Gene3D" id="1.20.144.10">
    <property type="entry name" value="Phosphatidic acid phosphatase type 2/haloperoxidase"/>
    <property type="match status" value="1"/>
</dbReference>
<feature type="transmembrane region" description="Helical" evidence="1">
    <location>
        <begin position="24"/>
        <end position="47"/>
    </location>
</feature>
<keyword evidence="1" id="KW-1133">Transmembrane helix</keyword>
<feature type="transmembrane region" description="Helical" evidence="1">
    <location>
        <begin position="173"/>
        <end position="195"/>
    </location>
</feature>
<protein>
    <recommendedName>
        <fullName evidence="2">Phosphatidic acid phosphatase type 2/haloperoxidase domain-containing protein</fullName>
    </recommendedName>
</protein>
<feature type="transmembrane region" description="Helical" evidence="1">
    <location>
        <begin position="119"/>
        <end position="137"/>
    </location>
</feature>
<evidence type="ECO:0000313" key="3">
    <source>
        <dbReference type="EMBL" id="CAA9297084.1"/>
    </source>
</evidence>
<dbReference type="PANTHER" id="PTHR14969:SF13">
    <property type="entry name" value="AT30094P"/>
    <property type="match status" value="1"/>
</dbReference>
<dbReference type="SMART" id="SM00014">
    <property type="entry name" value="acidPPc"/>
    <property type="match status" value="1"/>
</dbReference>
<feature type="domain" description="Phosphatidic acid phosphatase type 2/haloperoxidase" evidence="2">
    <location>
        <begin position="52"/>
        <end position="158"/>
    </location>
</feature>
<feature type="transmembrane region" description="Helical" evidence="1">
    <location>
        <begin position="54"/>
        <end position="74"/>
    </location>
</feature>
<accession>A0A6J4K6Y5</accession>
<dbReference type="SUPFAM" id="SSF48317">
    <property type="entry name" value="Acid phosphatase/Vanadium-dependent haloperoxidase"/>
    <property type="match status" value="1"/>
</dbReference>
<feature type="transmembrane region" description="Helical" evidence="1">
    <location>
        <begin position="251"/>
        <end position="268"/>
    </location>
</feature>
<dbReference type="Pfam" id="PF01569">
    <property type="entry name" value="PAP2"/>
    <property type="match status" value="1"/>
</dbReference>
<sequence>MNELFQPEPIALVQRFFGPGHPEWFWVIAELGTAWGVVLAIGLALALWGRADAYAVAGVVVVNALASLALNQLFDVPRPNHPSIVRYEIIEIGSFPSGHVLLATLLWGVLYIRRRVPLWIPALVVLLVSLSRLYLGVHYLTDVVGAVLIGALLLAAYGPLWRRLEGWLAKRPFRALAAAGLLGVAVVLAGLAAGLLGSGEYEREALGVVLGGVPAFLLERRFIHRAPHPALLAGIVPLALAHRLAGAEGLVMIALAMFWSVFLAPWLTQRHRGTEKLSSGKVG</sequence>
<evidence type="ECO:0000256" key="1">
    <source>
        <dbReference type="SAM" id="Phobius"/>
    </source>
</evidence>
<organism evidence="3">
    <name type="scientific">uncultured Gemmatimonadota bacterium</name>
    <dbReference type="NCBI Taxonomy" id="203437"/>
    <lineage>
        <taxon>Bacteria</taxon>
        <taxon>Pseudomonadati</taxon>
        <taxon>Gemmatimonadota</taxon>
        <taxon>environmental samples</taxon>
    </lineage>
</organism>
<proteinExistence type="predicted"/>
<keyword evidence="1" id="KW-0472">Membrane</keyword>
<reference evidence="3" key="1">
    <citation type="submission" date="2020-02" db="EMBL/GenBank/DDBJ databases">
        <authorList>
            <person name="Meier V. D."/>
        </authorList>
    </citation>
    <scope>NUCLEOTIDE SEQUENCE</scope>
    <source>
        <strain evidence="3">AVDCRST_MAG68</strain>
    </source>
</reference>
<dbReference type="InterPro" id="IPR036938">
    <property type="entry name" value="PAP2/HPO_sf"/>
</dbReference>
<feature type="transmembrane region" description="Helical" evidence="1">
    <location>
        <begin position="94"/>
        <end position="112"/>
    </location>
</feature>
<dbReference type="InterPro" id="IPR000326">
    <property type="entry name" value="PAP2/HPO"/>
</dbReference>
<feature type="transmembrane region" description="Helical" evidence="1">
    <location>
        <begin position="143"/>
        <end position="161"/>
    </location>
</feature>
<name>A0A6J4K6Y5_9BACT</name>
<dbReference type="AlphaFoldDB" id="A0A6J4K6Y5"/>